<name>A0A6C0CGK6_9ZZZZ</name>
<proteinExistence type="predicted"/>
<reference evidence="1" key="1">
    <citation type="journal article" date="2020" name="Nature">
        <title>Giant virus diversity and host interactions through global metagenomics.</title>
        <authorList>
            <person name="Schulz F."/>
            <person name="Roux S."/>
            <person name="Paez-Espino D."/>
            <person name="Jungbluth S."/>
            <person name="Walsh D.A."/>
            <person name="Denef V.J."/>
            <person name="McMahon K.D."/>
            <person name="Konstantinidis K.T."/>
            <person name="Eloe-Fadrosh E.A."/>
            <person name="Kyrpides N.C."/>
            <person name="Woyke T."/>
        </authorList>
    </citation>
    <scope>NUCLEOTIDE SEQUENCE</scope>
    <source>
        <strain evidence="1">GVMAG-M-3300021079-18</strain>
    </source>
</reference>
<accession>A0A6C0CGK6</accession>
<sequence>MDADQVASSIKYDIVSMVFGPQEKEPEDSLPLFTNSKLRTNMEDKNIVYSRGISRYPEVHHTTGAVAMYNNLAVFKLVTNKKLLNAVSEMYNVDQPNDKQLEIGLYHGPPAPLLKPKGSGVSAPFVYWFQDLSPGMKYTAVVALTNHDSSILSGNLEILTGFDQYFDLLEKYYDFSKHCVGKDVLFLDPKWFSLDDANRFITQYTNVYNYYSRKISPTGNLTIPQNVRTFYTKWHLEVPIKPSKLTWKEVNLVAGESYIFSSHEALRTTASKDEHTRTYLQIPLEPRPASWNEEQAMQMRESYETGRFGNWIKPGLRRYLRANNTELSYRNKYENKETKEERIEFVREHSKLFCI</sequence>
<dbReference type="EMBL" id="MN739411">
    <property type="protein sequence ID" value="QHT03387.1"/>
    <property type="molecule type" value="Genomic_DNA"/>
</dbReference>
<evidence type="ECO:0000313" key="1">
    <source>
        <dbReference type="EMBL" id="QHT03387.1"/>
    </source>
</evidence>
<organism evidence="1">
    <name type="scientific">viral metagenome</name>
    <dbReference type="NCBI Taxonomy" id="1070528"/>
    <lineage>
        <taxon>unclassified sequences</taxon>
        <taxon>metagenomes</taxon>
        <taxon>organismal metagenomes</taxon>
    </lineage>
</organism>
<protein>
    <submittedName>
        <fullName evidence="1">Uncharacterized protein</fullName>
    </submittedName>
</protein>
<dbReference type="AlphaFoldDB" id="A0A6C0CGK6"/>